<dbReference type="GO" id="GO:0006264">
    <property type="term" value="P:mitochondrial DNA replication"/>
    <property type="evidence" value="ECO:0007669"/>
    <property type="project" value="TreeGrafter"/>
</dbReference>
<keyword evidence="1" id="KW-0496">Mitochondrion</keyword>
<feature type="compositionally biased region" description="Basic and acidic residues" evidence="2">
    <location>
        <begin position="84"/>
        <end position="97"/>
    </location>
</feature>
<feature type="active site" evidence="1">
    <location>
        <position position="293"/>
    </location>
</feature>
<proteinExistence type="inferred from homology"/>
<dbReference type="GO" id="GO:0005739">
    <property type="term" value="C:mitochondrion"/>
    <property type="evidence" value="ECO:0007669"/>
    <property type="project" value="UniProtKB-SubCell"/>
</dbReference>
<feature type="compositionally biased region" description="Polar residues" evidence="2">
    <location>
        <begin position="98"/>
        <end position="115"/>
    </location>
</feature>
<dbReference type="AlphaFoldDB" id="A0A8J1Y0X1"/>
<dbReference type="PANTHER" id="PTHR31340">
    <property type="entry name" value="MITOCHONDRIAL GENOME MAINTENANCE EXONUCLEASE 1"/>
    <property type="match status" value="1"/>
</dbReference>
<dbReference type="OrthoDB" id="5777131at2759"/>
<sequence>MTMMGLRHRSLSLIRPSFCYSVHVNAFRTETVKHNSDSDSEKKMWKWKTVQEIQSYKSAMNALHGKKLPPHKVRKYKKLLDEKMKKADDDNATKREYSSISADNTIDPSLSQQPATDDRPSLEDAPIGDSGNNNSDINFTNWINLIKFYPLVNESTAPEETLPYKEIHHKLPSVSKIINDTMSAQSRYNLKQWEKKMIAQLGEEGFKEYKSTIFRNGHNFHSSIESLMNGTPESDIEVLEANQGHWESLRHVFPNIDDVVKTECHVTHPILQYHGIFDCVAKYKGTLCLIDWKTSKKAKPQLRDTFDNPLQIVAYVGAVNFDPNYLINIHEGLLVVANEDGKPANVHQMSLKVCHDYWNEWIKRLKKFYALDK</sequence>
<gene>
    <name evidence="3" type="ORF">OFUS_LOCUS7353</name>
</gene>
<dbReference type="InterPro" id="IPR011604">
    <property type="entry name" value="PDDEXK-like_dom_sf"/>
</dbReference>
<organism evidence="3 4">
    <name type="scientific">Owenia fusiformis</name>
    <name type="common">Polychaete worm</name>
    <dbReference type="NCBI Taxonomy" id="6347"/>
    <lineage>
        <taxon>Eukaryota</taxon>
        <taxon>Metazoa</taxon>
        <taxon>Spiralia</taxon>
        <taxon>Lophotrochozoa</taxon>
        <taxon>Annelida</taxon>
        <taxon>Polychaeta</taxon>
        <taxon>Sedentaria</taxon>
        <taxon>Canalipalpata</taxon>
        <taxon>Sabellida</taxon>
        <taxon>Oweniida</taxon>
        <taxon>Oweniidae</taxon>
        <taxon>Owenia</taxon>
    </lineage>
</organism>
<keyword evidence="1" id="KW-0378">Hydrolase</keyword>
<dbReference type="Proteomes" id="UP000749559">
    <property type="component" value="Unassembled WGS sequence"/>
</dbReference>
<comment type="subcellular location">
    <subcellularLocation>
        <location evidence="1">Mitochondrion</location>
    </subcellularLocation>
</comment>
<dbReference type="GO" id="GO:0008297">
    <property type="term" value="F:single-stranded DNA exodeoxyribonuclease activity"/>
    <property type="evidence" value="ECO:0007669"/>
    <property type="project" value="UniProtKB-UniRule"/>
</dbReference>
<keyword evidence="4" id="KW-1185">Reference proteome</keyword>
<comment type="similarity">
    <text evidence="1">Belongs to the MGME1 family.</text>
</comment>
<keyword evidence="1" id="KW-0540">Nuclease</keyword>
<dbReference type="Gene3D" id="3.90.320.10">
    <property type="match status" value="1"/>
</dbReference>
<name>A0A8J1Y0X1_OWEFU</name>
<feature type="active site" evidence="1">
    <location>
        <position position="278"/>
    </location>
</feature>
<dbReference type="EC" id="3.1.-.-" evidence="1"/>
<feature type="active site" evidence="1">
    <location>
        <position position="291"/>
    </location>
</feature>
<comment type="function">
    <text evidence="1">Metal-dependent single-stranded DNA (ssDNA) exonuclease involved in mitochondrial genome maintenance.</text>
</comment>
<comment type="caution">
    <text evidence="3">The sequence shown here is derived from an EMBL/GenBank/DDBJ whole genome shotgun (WGS) entry which is preliminary data.</text>
</comment>
<dbReference type="EMBL" id="CAIIXF020000004">
    <property type="protein sequence ID" value="CAH1780695.1"/>
    <property type="molecule type" value="Genomic_DNA"/>
</dbReference>
<keyword evidence="1" id="KW-0269">Exonuclease</keyword>
<feature type="region of interest" description="Disordered" evidence="2">
    <location>
        <begin position="84"/>
        <end position="133"/>
    </location>
</feature>
<evidence type="ECO:0000313" key="4">
    <source>
        <dbReference type="Proteomes" id="UP000749559"/>
    </source>
</evidence>
<evidence type="ECO:0000313" key="3">
    <source>
        <dbReference type="EMBL" id="CAH1780695.1"/>
    </source>
</evidence>
<accession>A0A8J1Y0X1</accession>
<dbReference type="GO" id="GO:0043504">
    <property type="term" value="P:mitochondrial DNA repair"/>
    <property type="evidence" value="ECO:0007669"/>
    <property type="project" value="UniProtKB-UniRule"/>
</dbReference>
<dbReference type="HAMAP" id="MF_03030">
    <property type="entry name" value="MGME1"/>
    <property type="match status" value="1"/>
</dbReference>
<dbReference type="PANTHER" id="PTHR31340:SF3">
    <property type="entry name" value="MITOCHONDRIAL GENOME MAINTENANCE EXONUCLEASE 1"/>
    <property type="match status" value="1"/>
</dbReference>
<reference evidence="3" key="1">
    <citation type="submission" date="2022-03" db="EMBL/GenBank/DDBJ databases">
        <authorList>
            <person name="Martin C."/>
        </authorList>
    </citation>
    <scope>NUCLEOTIDE SEQUENCE</scope>
</reference>
<protein>
    <recommendedName>
        <fullName evidence="1">Mitochondrial genome maintenance exonuclease 1</fullName>
        <ecNumber evidence="1">3.1.-.-</ecNumber>
    </recommendedName>
</protein>
<evidence type="ECO:0000256" key="1">
    <source>
        <dbReference type="HAMAP-Rule" id="MF_03030"/>
    </source>
</evidence>
<evidence type="ECO:0000256" key="2">
    <source>
        <dbReference type="SAM" id="MobiDB-lite"/>
    </source>
</evidence>